<dbReference type="Proteomes" id="UP000321058">
    <property type="component" value="Unassembled WGS sequence"/>
</dbReference>
<name>A0A512NNQ6_9HYPH</name>
<dbReference type="SUPFAM" id="SSF52172">
    <property type="entry name" value="CheY-like"/>
    <property type="match status" value="1"/>
</dbReference>
<feature type="modified residue" description="4-aspartylphosphate" evidence="1">
    <location>
        <position position="61"/>
    </location>
</feature>
<organism evidence="3 4">
    <name type="scientific">Reyranella soli</name>
    <dbReference type="NCBI Taxonomy" id="1230389"/>
    <lineage>
        <taxon>Bacteria</taxon>
        <taxon>Pseudomonadati</taxon>
        <taxon>Pseudomonadota</taxon>
        <taxon>Alphaproteobacteria</taxon>
        <taxon>Hyphomicrobiales</taxon>
        <taxon>Reyranellaceae</taxon>
        <taxon>Reyranella</taxon>
    </lineage>
</organism>
<dbReference type="Pfam" id="PF00072">
    <property type="entry name" value="Response_reg"/>
    <property type="match status" value="1"/>
</dbReference>
<feature type="domain" description="Response regulatory" evidence="2">
    <location>
        <begin position="11"/>
        <end position="121"/>
    </location>
</feature>
<dbReference type="PROSITE" id="PS50110">
    <property type="entry name" value="RESPONSE_REGULATORY"/>
    <property type="match status" value="1"/>
</dbReference>
<accession>A0A512NNQ6</accession>
<dbReference type="InterPro" id="IPR001789">
    <property type="entry name" value="Sig_transdc_resp-reg_receiver"/>
</dbReference>
<keyword evidence="4" id="KW-1185">Reference proteome</keyword>
<dbReference type="EMBL" id="BKAJ01000170">
    <property type="protein sequence ID" value="GEP60581.1"/>
    <property type="molecule type" value="Genomic_DNA"/>
</dbReference>
<reference evidence="3 4" key="1">
    <citation type="submission" date="2019-07" db="EMBL/GenBank/DDBJ databases">
        <title>Whole genome shotgun sequence of Reyranella soli NBRC 108950.</title>
        <authorList>
            <person name="Hosoyama A."/>
            <person name="Uohara A."/>
            <person name="Ohji S."/>
            <person name="Ichikawa N."/>
        </authorList>
    </citation>
    <scope>NUCLEOTIDE SEQUENCE [LARGE SCALE GENOMIC DNA]</scope>
    <source>
        <strain evidence="3 4">NBRC 108950</strain>
    </source>
</reference>
<dbReference type="AlphaFoldDB" id="A0A512NNQ6"/>
<gene>
    <name evidence="3" type="ORF">RSO01_77470</name>
</gene>
<keyword evidence="1" id="KW-0597">Phosphoprotein</keyword>
<dbReference type="OrthoDB" id="582170at2"/>
<evidence type="ECO:0000259" key="2">
    <source>
        <dbReference type="PROSITE" id="PS50110"/>
    </source>
</evidence>
<evidence type="ECO:0000313" key="4">
    <source>
        <dbReference type="Proteomes" id="UP000321058"/>
    </source>
</evidence>
<sequence length="123" mass="13172">MESDLSLAGTRVFIVEDEALILDTLQDMLEDLGCEVVESATRVGEALAKAPALSFDVAVLDVNVAGERIDPVADLLANRGVPFLFSTGYGRSSLAAAHRERVVLTKPYRKSDLKVALAAVLSR</sequence>
<dbReference type="InterPro" id="IPR011006">
    <property type="entry name" value="CheY-like_superfamily"/>
</dbReference>
<dbReference type="SMART" id="SM00448">
    <property type="entry name" value="REC"/>
    <property type="match status" value="1"/>
</dbReference>
<protein>
    <submittedName>
        <fullName evidence="3">Response regulator</fullName>
    </submittedName>
</protein>
<evidence type="ECO:0000256" key="1">
    <source>
        <dbReference type="PROSITE-ProRule" id="PRU00169"/>
    </source>
</evidence>
<proteinExistence type="predicted"/>
<dbReference type="Gene3D" id="3.40.50.2300">
    <property type="match status" value="1"/>
</dbReference>
<comment type="caution">
    <text evidence="3">The sequence shown here is derived from an EMBL/GenBank/DDBJ whole genome shotgun (WGS) entry which is preliminary data.</text>
</comment>
<evidence type="ECO:0000313" key="3">
    <source>
        <dbReference type="EMBL" id="GEP60581.1"/>
    </source>
</evidence>
<dbReference type="GO" id="GO:0000160">
    <property type="term" value="P:phosphorelay signal transduction system"/>
    <property type="evidence" value="ECO:0007669"/>
    <property type="project" value="InterPro"/>
</dbReference>